<accession>A0AC61R565</accession>
<dbReference type="Proteomes" id="UP000308836">
    <property type="component" value="Unassembled WGS sequence"/>
</dbReference>
<sequence>MRTIEKNAKGQAVAPAAVPMTKKEFETDGQTRVYWLGGGGAMIHSRDTNVLIDPILEGFDIDLLVDDPLPVEEVGMVDGVLVTHIDNDHFSRMTLGDIANNVHSMHAPGYVGDVMVEEGFKNANKRYIGETFAVGSLKVTTTPACHNWQNGSAKYNTRYWKEEDYCGYWIETKDGTIWMPGDSRLLGSHLHMPDPDVILFDFADNEWHITLEGAIQLANAYPDSDLICIHWGTVDAPDMTPFNGDPMDLMDRIVHPARIHVLAPGEAFVLKGEKKRYG</sequence>
<organism evidence="1 2">
    <name type="scientific">Dubosiella muris</name>
    <dbReference type="NCBI Taxonomy" id="3038133"/>
    <lineage>
        <taxon>Bacteria</taxon>
        <taxon>Bacillati</taxon>
        <taxon>Bacillota</taxon>
        <taxon>Erysipelotrichia</taxon>
        <taxon>Erysipelotrichales</taxon>
        <taxon>Erysipelotrichaceae</taxon>
        <taxon>Dubosiella</taxon>
    </lineage>
</organism>
<comment type="caution">
    <text evidence="1">The sequence shown here is derived from an EMBL/GenBank/DDBJ whole genome shotgun (WGS) entry which is preliminary data.</text>
</comment>
<keyword evidence="2" id="KW-1185">Reference proteome</keyword>
<reference evidence="1" key="1">
    <citation type="submission" date="2019-04" db="EMBL/GenBank/DDBJ databases">
        <title>Microbes associate with the intestines of laboratory mice.</title>
        <authorList>
            <person name="Navarre W."/>
            <person name="Wong E."/>
            <person name="Huang K."/>
            <person name="Tropini C."/>
            <person name="Ng K."/>
            <person name="Yu B."/>
        </authorList>
    </citation>
    <scope>NUCLEOTIDE SEQUENCE</scope>
    <source>
        <strain evidence="1">NM09_H32</strain>
    </source>
</reference>
<evidence type="ECO:0000313" key="1">
    <source>
        <dbReference type="EMBL" id="TGY64503.1"/>
    </source>
</evidence>
<gene>
    <name evidence="1" type="ORF">E5336_12000</name>
</gene>
<protein>
    <submittedName>
        <fullName evidence="1">MBL fold metallo-hydrolase</fullName>
    </submittedName>
</protein>
<proteinExistence type="predicted"/>
<evidence type="ECO:0000313" key="2">
    <source>
        <dbReference type="Proteomes" id="UP000308836"/>
    </source>
</evidence>
<dbReference type="EMBL" id="SRYG01000040">
    <property type="protein sequence ID" value="TGY64503.1"/>
    <property type="molecule type" value="Genomic_DNA"/>
</dbReference>
<name>A0AC61R565_9FIRM</name>